<accession>A0A9W6LKY2</accession>
<protein>
    <submittedName>
        <fullName evidence="1">Uncharacterized protein</fullName>
    </submittedName>
</protein>
<evidence type="ECO:0000313" key="1">
    <source>
        <dbReference type="EMBL" id="GLI54736.1"/>
    </source>
</evidence>
<gene>
    <name evidence="1" type="ORF">PM10SUCC1_02510</name>
</gene>
<evidence type="ECO:0000313" key="2">
    <source>
        <dbReference type="Proteomes" id="UP001144471"/>
    </source>
</evidence>
<name>A0A9W6LKY2_9FUSO</name>
<comment type="caution">
    <text evidence="1">The sequence shown here is derived from an EMBL/GenBank/DDBJ whole genome shotgun (WGS) entry which is preliminary data.</text>
</comment>
<reference evidence="1" key="1">
    <citation type="submission" date="2022-12" db="EMBL/GenBank/DDBJ databases">
        <title>Reference genome sequencing for broad-spectrum identification of bacterial and archaeal isolates by mass spectrometry.</title>
        <authorList>
            <person name="Sekiguchi Y."/>
            <person name="Tourlousse D.M."/>
        </authorList>
    </citation>
    <scope>NUCLEOTIDE SEQUENCE</scope>
    <source>
        <strain evidence="1">10succ1</strain>
    </source>
</reference>
<proteinExistence type="predicted"/>
<organism evidence="1 2">
    <name type="scientific">Propionigenium maris DSM 9537</name>
    <dbReference type="NCBI Taxonomy" id="1123000"/>
    <lineage>
        <taxon>Bacteria</taxon>
        <taxon>Fusobacteriati</taxon>
        <taxon>Fusobacteriota</taxon>
        <taxon>Fusobacteriia</taxon>
        <taxon>Fusobacteriales</taxon>
        <taxon>Fusobacteriaceae</taxon>
        <taxon>Propionigenium</taxon>
    </lineage>
</organism>
<dbReference type="RefSeq" id="WP_281832696.1">
    <property type="nucleotide sequence ID" value="NZ_BSDY01000001.1"/>
</dbReference>
<dbReference type="AlphaFoldDB" id="A0A9W6LKY2"/>
<dbReference type="Proteomes" id="UP001144471">
    <property type="component" value="Unassembled WGS sequence"/>
</dbReference>
<keyword evidence="2" id="KW-1185">Reference proteome</keyword>
<dbReference type="EMBL" id="BSDY01000001">
    <property type="protein sequence ID" value="GLI54736.1"/>
    <property type="molecule type" value="Genomic_DNA"/>
</dbReference>
<sequence length="44" mass="5071">MKDILKDIEDKLNTIKKGEIIITVPLNGKIQLETRTVSVYEKNK</sequence>